<dbReference type="GO" id="GO:0006817">
    <property type="term" value="P:phosphate ion transport"/>
    <property type="evidence" value="ECO:0007669"/>
    <property type="project" value="UniProtKB-KW"/>
</dbReference>
<dbReference type="SUPFAM" id="SSF109755">
    <property type="entry name" value="PhoU-like"/>
    <property type="match status" value="1"/>
</dbReference>
<evidence type="ECO:0000256" key="5">
    <source>
        <dbReference type="ARBA" id="ARBA00022490"/>
    </source>
</evidence>
<dbReference type="PANTHER" id="PTHR42930:SF3">
    <property type="entry name" value="PHOSPHATE-SPECIFIC TRANSPORT SYSTEM ACCESSORY PROTEIN PHOU"/>
    <property type="match status" value="1"/>
</dbReference>
<comment type="function">
    <text evidence="7 8">Plays a role in the regulation of phosphate uptake.</text>
</comment>
<dbReference type="FunFam" id="1.20.58.220:FF:000004">
    <property type="entry name" value="Phosphate-specific transport system accessory protein PhoU"/>
    <property type="match status" value="1"/>
</dbReference>
<dbReference type="AlphaFoldDB" id="A0A1G6Z041"/>
<dbReference type="EMBL" id="FNAG01000011">
    <property type="protein sequence ID" value="SDD95277.1"/>
    <property type="molecule type" value="Genomic_DNA"/>
</dbReference>
<gene>
    <name evidence="10" type="ORF">SAMN04488509_11189</name>
</gene>
<evidence type="ECO:0000313" key="11">
    <source>
        <dbReference type="Proteomes" id="UP000199603"/>
    </source>
</evidence>
<evidence type="ECO:0000256" key="6">
    <source>
        <dbReference type="ARBA" id="ARBA00022592"/>
    </source>
</evidence>
<evidence type="ECO:0000259" key="9">
    <source>
        <dbReference type="Pfam" id="PF01895"/>
    </source>
</evidence>
<dbReference type="RefSeq" id="WP_091244423.1">
    <property type="nucleotide sequence ID" value="NZ_FNAG01000011.1"/>
</dbReference>
<evidence type="ECO:0000256" key="1">
    <source>
        <dbReference type="ARBA" id="ARBA00004496"/>
    </source>
</evidence>
<name>A0A1G6Z041_9GAMM</name>
<organism evidence="10 11">
    <name type="scientific">Aquimonas voraii</name>
    <dbReference type="NCBI Taxonomy" id="265719"/>
    <lineage>
        <taxon>Bacteria</taxon>
        <taxon>Pseudomonadati</taxon>
        <taxon>Pseudomonadota</taxon>
        <taxon>Gammaproteobacteria</taxon>
        <taxon>Lysobacterales</taxon>
        <taxon>Lysobacteraceae</taxon>
        <taxon>Aquimonas</taxon>
    </lineage>
</organism>
<dbReference type="Proteomes" id="UP000199603">
    <property type="component" value="Unassembled WGS sequence"/>
</dbReference>
<dbReference type="InterPro" id="IPR028366">
    <property type="entry name" value="PhoU"/>
</dbReference>
<dbReference type="STRING" id="265719.SAMN04488509_11189"/>
<evidence type="ECO:0000256" key="7">
    <source>
        <dbReference type="ARBA" id="ARBA00056181"/>
    </source>
</evidence>
<dbReference type="Pfam" id="PF01895">
    <property type="entry name" value="PhoU"/>
    <property type="match status" value="2"/>
</dbReference>
<accession>A0A1G6Z041</accession>
<dbReference type="GO" id="GO:0045936">
    <property type="term" value="P:negative regulation of phosphate metabolic process"/>
    <property type="evidence" value="ECO:0007669"/>
    <property type="project" value="InterPro"/>
</dbReference>
<dbReference type="Gene3D" id="1.20.58.220">
    <property type="entry name" value="Phosphate transport system protein phou homolog 2, domain 2"/>
    <property type="match status" value="1"/>
</dbReference>
<sequence length="236" mass="26048">MSLVAGGHTLKKYDEDLATLRDLVIKMGAGVEEQLRLGMRALEMRDMELAERVVEGDRQIDRYELRADEEIAQLIALRAPLGVDLRTILALSKTVNDLERIGDESKKLAKIAQRLMDASGDRVEVPMVAEIGGLAKISASMLRGALDALVRLDLEEAERTRRDDDRLDKAYKASVSQLTQLMSDNPAAVAPGVQALFALKSLERIGDHAKNIAGYVFYLVEGRDVRHPKARLTAEG</sequence>
<reference evidence="10 11" key="1">
    <citation type="submission" date="2016-10" db="EMBL/GenBank/DDBJ databases">
        <authorList>
            <person name="de Groot N.N."/>
        </authorList>
    </citation>
    <scope>NUCLEOTIDE SEQUENCE [LARGE SCALE GENOMIC DNA]</scope>
    <source>
        <strain evidence="10 11">DSM 16957</strain>
    </source>
</reference>
<dbReference type="GO" id="GO:0030643">
    <property type="term" value="P:intracellular phosphate ion homeostasis"/>
    <property type="evidence" value="ECO:0007669"/>
    <property type="project" value="InterPro"/>
</dbReference>
<evidence type="ECO:0000256" key="8">
    <source>
        <dbReference type="PIRNR" id="PIRNR003107"/>
    </source>
</evidence>
<evidence type="ECO:0000313" key="10">
    <source>
        <dbReference type="EMBL" id="SDD95277.1"/>
    </source>
</evidence>
<keyword evidence="6 8" id="KW-0592">Phosphate transport</keyword>
<evidence type="ECO:0000256" key="3">
    <source>
        <dbReference type="ARBA" id="ARBA00011738"/>
    </source>
</evidence>
<comment type="subcellular location">
    <subcellularLocation>
        <location evidence="1 8">Cytoplasm</location>
    </subcellularLocation>
</comment>
<keyword evidence="11" id="KW-1185">Reference proteome</keyword>
<evidence type="ECO:0000256" key="4">
    <source>
        <dbReference type="ARBA" id="ARBA00022448"/>
    </source>
</evidence>
<dbReference type="PANTHER" id="PTHR42930">
    <property type="entry name" value="PHOSPHATE-SPECIFIC TRANSPORT SYSTEM ACCESSORY PROTEIN PHOU"/>
    <property type="match status" value="1"/>
</dbReference>
<protein>
    <recommendedName>
        <fullName evidence="8">Phosphate-specific transport system accessory protein PhoU</fullName>
    </recommendedName>
</protein>
<comment type="similarity">
    <text evidence="2 8">Belongs to the PhoU family.</text>
</comment>
<dbReference type="NCBIfam" id="TIGR02135">
    <property type="entry name" value="phoU_full"/>
    <property type="match status" value="1"/>
</dbReference>
<feature type="domain" description="PhoU" evidence="9">
    <location>
        <begin position="134"/>
        <end position="215"/>
    </location>
</feature>
<dbReference type="PIRSF" id="PIRSF003107">
    <property type="entry name" value="PhoU"/>
    <property type="match status" value="1"/>
</dbReference>
<dbReference type="GO" id="GO:0005737">
    <property type="term" value="C:cytoplasm"/>
    <property type="evidence" value="ECO:0007669"/>
    <property type="project" value="UniProtKB-SubCell"/>
</dbReference>
<comment type="subunit">
    <text evidence="3 8">Homodimer.</text>
</comment>
<proteinExistence type="inferred from homology"/>
<evidence type="ECO:0000256" key="2">
    <source>
        <dbReference type="ARBA" id="ARBA00008107"/>
    </source>
</evidence>
<dbReference type="OrthoDB" id="9814256at2"/>
<dbReference type="InterPro" id="IPR038078">
    <property type="entry name" value="PhoU-like_sf"/>
</dbReference>
<keyword evidence="4 8" id="KW-0813">Transport</keyword>
<dbReference type="InterPro" id="IPR026022">
    <property type="entry name" value="PhoU_dom"/>
</dbReference>
<feature type="domain" description="PhoU" evidence="9">
    <location>
        <begin position="25"/>
        <end position="111"/>
    </location>
</feature>
<keyword evidence="5 8" id="KW-0963">Cytoplasm</keyword>